<accession>A0ABQ2K2G0</accession>
<dbReference type="Proteomes" id="UP000658127">
    <property type="component" value="Unassembled WGS sequence"/>
</dbReference>
<proteinExistence type="predicted"/>
<keyword evidence="2" id="KW-1185">Reference proteome</keyword>
<sequence>MVIKATLNATHTREMIVMPQQHDWRWCRKCQGLFFGGRPGSRCPAGGAHERAGSSNYSLAFDLPATNGWQSDWRWCNKCQGLFFGGRPDPSCPAGGVHERAGSSNYSLRQASVIVDRMALPNSGDEWGSEDVYMLTFRGSVPADGGVNSETQFTVRGPGAYWNNFTNGDVRNRDIAIAAYEPDSLYIVSLIEEDGERDVTEEIESAYRTGLDVVWTAALARTVGQSINDRIEVLASAVIEALHGTSGILTNIPVLGDDDQLGRPQRLVLPTNSLQAVLDFKGEGARYRATFKVE</sequence>
<name>A0ABQ2K2G0_9NOCA</name>
<evidence type="ECO:0000313" key="2">
    <source>
        <dbReference type="Proteomes" id="UP000658127"/>
    </source>
</evidence>
<evidence type="ECO:0000313" key="1">
    <source>
        <dbReference type="EMBL" id="GGN65982.1"/>
    </source>
</evidence>
<organism evidence="1 2">
    <name type="scientific">Nocardia rhizosphaerihabitans</name>
    <dbReference type="NCBI Taxonomy" id="1691570"/>
    <lineage>
        <taxon>Bacteria</taxon>
        <taxon>Bacillati</taxon>
        <taxon>Actinomycetota</taxon>
        <taxon>Actinomycetes</taxon>
        <taxon>Mycobacteriales</taxon>
        <taxon>Nocardiaceae</taxon>
        <taxon>Nocardia</taxon>
    </lineage>
</organism>
<dbReference type="EMBL" id="BMNE01000001">
    <property type="protein sequence ID" value="GGN65982.1"/>
    <property type="molecule type" value="Genomic_DNA"/>
</dbReference>
<protein>
    <submittedName>
        <fullName evidence="1">Uncharacterized protein</fullName>
    </submittedName>
</protein>
<gene>
    <name evidence="1" type="ORF">GCM10011610_00430</name>
</gene>
<reference evidence="2" key="1">
    <citation type="journal article" date="2019" name="Int. J. Syst. Evol. Microbiol.">
        <title>The Global Catalogue of Microorganisms (GCM) 10K type strain sequencing project: providing services to taxonomists for standard genome sequencing and annotation.</title>
        <authorList>
            <consortium name="The Broad Institute Genomics Platform"/>
            <consortium name="The Broad Institute Genome Sequencing Center for Infectious Disease"/>
            <person name="Wu L."/>
            <person name="Ma J."/>
        </authorList>
    </citation>
    <scope>NUCLEOTIDE SEQUENCE [LARGE SCALE GENOMIC DNA]</scope>
    <source>
        <strain evidence="2">CGMCC 4.7329</strain>
    </source>
</reference>
<comment type="caution">
    <text evidence="1">The sequence shown here is derived from an EMBL/GenBank/DDBJ whole genome shotgun (WGS) entry which is preliminary data.</text>
</comment>